<gene>
    <name evidence="16" type="ORF">PRK78_000084</name>
</gene>
<evidence type="ECO:0000256" key="13">
    <source>
        <dbReference type="SAM" id="Phobius"/>
    </source>
</evidence>
<evidence type="ECO:0000256" key="10">
    <source>
        <dbReference type="ARBA" id="ARBA00023136"/>
    </source>
</evidence>
<evidence type="ECO:0000259" key="14">
    <source>
        <dbReference type="SMART" id="SM00382"/>
    </source>
</evidence>
<dbReference type="InterPro" id="IPR003960">
    <property type="entry name" value="ATPase_AAA_CS"/>
</dbReference>
<dbReference type="Pfam" id="PF25426">
    <property type="entry name" value="AAA_lid_BCS1"/>
    <property type="match status" value="1"/>
</dbReference>
<dbReference type="InterPro" id="IPR014851">
    <property type="entry name" value="BCS1_N"/>
</dbReference>
<reference evidence="16" key="1">
    <citation type="submission" date="2023-03" db="EMBL/GenBank/DDBJ databases">
        <title>Emydomyces testavorans Genome Sequence.</title>
        <authorList>
            <person name="Hoyer L."/>
        </authorList>
    </citation>
    <scope>NUCLEOTIDE SEQUENCE</scope>
    <source>
        <strain evidence="16">16-2883</strain>
    </source>
</reference>
<evidence type="ECO:0000256" key="3">
    <source>
        <dbReference type="ARBA" id="ARBA00022692"/>
    </source>
</evidence>
<comment type="subcellular location">
    <subcellularLocation>
        <location evidence="1">Mitochondrion inner membrane</location>
        <topology evidence="1">Single-pass membrane protein</topology>
    </subcellularLocation>
</comment>
<feature type="domain" description="BCS1 N-terminal" evidence="15">
    <location>
        <begin position="33"/>
        <end position="238"/>
    </location>
</feature>
<keyword evidence="4 12" id="KW-0547">Nucleotide-binding</keyword>
<evidence type="ECO:0000256" key="12">
    <source>
        <dbReference type="RuleBase" id="RU003651"/>
    </source>
</evidence>
<keyword evidence="5" id="KW-0999">Mitochondrion inner membrane</keyword>
<evidence type="ECO:0000256" key="2">
    <source>
        <dbReference type="ARBA" id="ARBA00007448"/>
    </source>
</evidence>
<evidence type="ECO:0000259" key="15">
    <source>
        <dbReference type="SMART" id="SM01024"/>
    </source>
</evidence>
<evidence type="ECO:0000256" key="4">
    <source>
        <dbReference type="ARBA" id="ARBA00022741"/>
    </source>
</evidence>
<evidence type="ECO:0000313" key="17">
    <source>
        <dbReference type="Proteomes" id="UP001219355"/>
    </source>
</evidence>
<keyword evidence="7 12" id="KW-0067">ATP-binding</keyword>
<proteinExistence type="inferred from homology"/>
<feature type="transmembrane region" description="Helical" evidence="13">
    <location>
        <begin position="22"/>
        <end position="46"/>
    </location>
</feature>
<dbReference type="Gene3D" id="3.40.50.300">
    <property type="entry name" value="P-loop containing nucleotide triphosphate hydrolases"/>
    <property type="match status" value="1"/>
</dbReference>
<dbReference type="InterPro" id="IPR003959">
    <property type="entry name" value="ATPase_AAA_core"/>
</dbReference>
<evidence type="ECO:0000313" key="16">
    <source>
        <dbReference type="EMBL" id="WEW54664.1"/>
    </source>
</evidence>
<dbReference type="PANTHER" id="PTHR23070">
    <property type="entry name" value="BCS1 AAA-TYPE ATPASE"/>
    <property type="match status" value="1"/>
</dbReference>
<comment type="catalytic activity">
    <reaction evidence="11">
        <text>ATP + H2O = ADP + phosphate + H(+)</text>
        <dbReference type="Rhea" id="RHEA:13065"/>
        <dbReference type="ChEBI" id="CHEBI:15377"/>
        <dbReference type="ChEBI" id="CHEBI:15378"/>
        <dbReference type="ChEBI" id="CHEBI:30616"/>
        <dbReference type="ChEBI" id="CHEBI:43474"/>
        <dbReference type="ChEBI" id="CHEBI:456216"/>
    </reaction>
    <physiologicalReaction direction="left-to-right" evidence="11">
        <dbReference type="Rhea" id="RHEA:13066"/>
    </physiologicalReaction>
</comment>
<dbReference type="GO" id="GO:0005743">
    <property type="term" value="C:mitochondrial inner membrane"/>
    <property type="evidence" value="ECO:0007669"/>
    <property type="project" value="UniProtKB-SubCell"/>
</dbReference>
<keyword evidence="3 13" id="KW-0812">Transmembrane</keyword>
<organism evidence="16 17">
    <name type="scientific">Emydomyces testavorans</name>
    <dbReference type="NCBI Taxonomy" id="2070801"/>
    <lineage>
        <taxon>Eukaryota</taxon>
        <taxon>Fungi</taxon>
        <taxon>Dikarya</taxon>
        <taxon>Ascomycota</taxon>
        <taxon>Pezizomycotina</taxon>
        <taxon>Eurotiomycetes</taxon>
        <taxon>Eurotiomycetidae</taxon>
        <taxon>Onygenales</taxon>
        <taxon>Nannizziopsiaceae</taxon>
        <taxon>Emydomyces</taxon>
    </lineage>
</organism>
<dbReference type="InterPro" id="IPR057495">
    <property type="entry name" value="AAA_lid_BCS1"/>
</dbReference>
<dbReference type="InterPro" id="IPR003593">
    <property type="entry name" value="AAA+_ATPase"/>
</dbReference>
<evidence type="ECO:0000256" key="7">
    <source>
        <dbReference type="ARBA" id="ARBA00022840"/>
    </source>
</evidence>
<dbReference type="PROSITE" id="PS00674">
    <property type="entry name" value="AAA"/>
    <property type="match status" value="1"/>
</dbReference>
<sequence length="523" mass="59686">MASSNPTSNDALLETLIPGYSLFARVVSVYLAVSFAFALFVVPLLVDHLQQFFLYFAASVEINYHDVLYRQLMHWVSNHRSLSKTQHSIAGTKTDYVEVWGEDEVKAEENEFENQQLDFETDEKKYWQRLSYMNKMKPIRCTPTQDTLHFFTYKGSLIAFRRSPRSSRYTLDLANAENITLYTTPWNREALRELLHDIQEVFLERECDRITIYRGVNSSDSTYWQPAASNYPRSMSTVILDENKKNALLSDIKNFLAPKTRAWYRSHCYPYRRGFLFHGPPGTGKSSMCFAIASLLRLDIYTVSFNSRLNEDGFSNLLHELPRRCLLLFEDIDTAGVQKRNFEPEEDEPLSDEEADMFHGDHPRRRQSGGISLSSLLNAIDGIGAQEGRILIMTTNCKKSLDPALLRPGRVDMEVSFGFVDQAAIQQVFLAFYVTPDEVRATKGVSTVNDSYHTCDGVSPDAKNGKNDITSLAIEFSKHVPSGKFTPADIQNYLFEHRETPETAVEGIREWVKKKQGASKSSE</sequence>
<dbReference type="SUPFAM" id="SSF52540">
    <property type="entry name" value="P-loop containing nucleoside triphosphate hydrolases"/>
    <property type="match status" value="1"/>
</dbReference>
<dbReference type="Pfam" id="PF00004">
    <property type="entry name" value="AAA"/>
    <property type="match status" value="1"/>
</dbReference>
<dbReference type="GO" id="GO:0016887">
    <property type="term" value="F:ATP hydrolysis activity"/>
    <property type="evidence" value="ECO:0007669"/>
    <property type="project" value="InterPro"/>
</dbReference>
<dbReference type="GO" id="GO:0005524">
    <property type="term" value="F:ATP binding"/>
    <property type="evidence" value="ECO:0007669"/>
    <property type="project" value="UniProtKB-KW"/>
</dbReference>
<dbReference type="Pfam" id="PF08740">
    <property type="entry name" value="BCS1_N"/>
    <property type="match status" value="1"/>
</dbReference>
<protein>
    <submittedName>
        <fullName evidence="16">Uncharacterized protein</fullName>
    </submittedName>
</protein>
<evidence type="ECO:0000256" key="5">
    <source>
        <dbReference type="ARBA" id="ARBA00022792"/>
    </source>
</evidence>
<evidence type="ECO:0000256" key="8">
    <source>
        <dbReference type="ARBA" id="ARBA00022989"/>
    </source>
</evidence>
<dbReference type="InterPro" id="IPR050747">
    <property type="entry name" value="Mitochondrial_chaperone_BCS1"/>
</dbReference>
<dbReference type="SMART" id="SM01024">
    <property type="entry name" value="BCS1_N"/>
    <property type="match status" value="1"/>
</dbReference>
<keyword evidence="6" id="KW-0378">Hydrolase</keyword>
<dbReference type="Proteomes" id="UP001219355">
    <property type="component" value="Chromosome 1"/>
</dbReference>
<keyword evidence="17" id="KW-1185">Reference proteome</keyword>
<dbReference type="InterPro" id="IPR027417">
    <property type="entry name" value="P-loop_NTPase"/>
</dbReference>
<accession>A0AAF0DAS5</accession>
<dbReference type="SMART" id="SM00382">
    <property type="entry name" value="AAA"/>
    <property type="match status" value="1"/>
</dbReference>
<keyword evidence="10 13" id="KW-0472">Membrane</keyword>
<evidence type="ECO:0000256" key="1">
    <source>
        <dbReference type="ARBA" id="ARBA00004434"/>
    </source>
</evidence>
<evidence type="ECO:0000256" key="6">
    <source>
        <dbReference type="ARBA" id="ARBA00022801"/>
    </source>
</evidence>
<keyword evidence="9" id="KW-0496">Mitochondrion</keyword>
<dbReference type="AlphaFoldDB" id="A0AAF0DAS5"/>
<evidence type="ECO:0000256" key="11">
    <source>
        <dbReference type="ARBA" id="ARBA00048778"/>
    </source>
</evidence>
<evidence type="ECO:0000256" key="9">
    <source>
        <dbReference type="ARBA" id="ARBA00023128"/>
    </source>
</evidence>
<feature type="domain" description="AAA+ ATPase" evidence="14">
    <location>
        <begin position="271"/>
        <end position="421"/>
    </location>
</feature>
<comment type="similarity">
    <text evidence="2">Belongs to the AAA ATPase family. BCS1 subfamily.</text>
</comment>
<keyword evidence="8 13" id="KW-1133">Transmembrane helix</keyword>
<name>A0AAF0DAS5_9EURO</name>
<dbReference type="EMBL" id="CP120627">
    <property type="protein sequence ID" value="WEW54664.1"/>
    <property type="molecule type" value="Genomic_DNA"/>
</dbReference>